<organism evidence="2 3">
    <name type="scientific">Pelagibacterium luteolum</name>
    <dbReference type="NCBI Taxonomy" id="440168"/>
    <lineage>
        <taxon>Bacteria</taxon>
        <taxon>Pseudomonadati</taxon>
        <taxon>Pseudomonadota</taxon>
        <taxon>Alphaproteobacteria</taxon>
        <taxon>Hyphomicrobiales</taxon>
        <taxon>Devosiaceae</taxon>
        <taxon>Pelagibacterium</taxon>
    </lineage>
</organism>
<dbReference type="Pfam" id="PF20376">
    <property type="entry name" value="DUF6671"/>
    <property type="match status" value="1"/>
</dbReference>
<evidence type="ECO:0000313" key="3">
    <source>
        <dbReference type="Proteomes" id="UP000199495"/>
    </source>
</evidence>
<evidence type="ECO:0000259" key="1">
    <source>
        <dbReference type="Pfam" id="PF20376"/>
    </source>
</evidence>
<dbReference type="Proteomes" id="UP000199495">
    <property type="component" value="Unassembled WGS sequence"/>
</dbReference>
<dbReference type="STRING" id="440168.SAMN04487974_11286"/>
<name>A0A1G7Y6I1_9HYPH</name>
<feature type="domain" description="DUF6671" evidence="1">
    <location>
        <begin position="81"/>
        <end position="301"/>
    </location>
</feature>
<reference evidence="2 3" key="1">
    <citation type="submission" date="2016-10" db="EMBL/GenBank/DDBJ databases">
        <authorList>
            <person name="de Groot N.N."/>
        </authorList>
    </citation>
    <scope>NUCLEOTIDE SEQUENCE [LARGE SCALE GENOMIC DNA]</scope>
    <source>
        <strain evidence="2 3">CGMCC 1.10267</strain>
    </source>
</reference>
<dbReference type="OrthoDB" id="9793837at2"/>
<dbReference type="RefSeq" id="WP_090597680.1">
    <property type="nucleotide sequence ID" value="NZ_FNCS01000012.1"/>
</dbReference>
<evidence type="ECO:0000313" key="2">
    <source>
        <dbReference type="EMBL" id="SDG92072.1"/>
    </source>
</evidence>
<gene>
    <name evidence="2" type="ORF">SAMN04487974_11286</name>
</gene>
<dbReference type="EMBL" id="FNCS01000012">
    <property type="protein sequence ID" value="SDG92072.1"/>
    <property type="molecule type" value="Genomic_DNA"/>
</dbReference>
<dbReference type="InterPro" id="IPR046612">
    <property type="entry name" value="DUF6671"/>
</dbReference>
<sequence>MKTFVPQAVPLADAGHRYSPYACRHAVLATMHGKEEAIAPVLRDRLGLIVSSAPDIDTDALGTFTGEIPRAGTIREAAIAKARLGMKATGLPIGLASEGSYGPHPQIPFVPGGVELMVLVDDMRGIVVSEHLIEDAPVFGHGYVVAGDDVTPILDRLGFPAHALIVKPAESEGGAGNIHKGLRDRTALELAVMSAKAQSDDGRALIQTDMRAHMNPTRMATLGRLASALAERLSALCPACRTPGYGQVDVEIGLPCEWCGTPSLMVRHRVFGCVACPHRENRPRGDGLTKADPGHCPLCNP</sequence>
<dbReference type="AlphaFoldDB" id="A0A1G7Y6I1"/>
<protein>
    <recommendedName>
        <fullName evidence="1">DUF6671 domain-containing protein</fullName>
    </recommendedName>
</protein>
<accession>A0A1G7Y6I1</accession>
<keyword evidence="3" id="KW-1185">Reference proteome</keyword>
<proteinExistence type="predicted"/>